<feature type="region of interest" description="G3" evidence="9">
    <location>
        <begin position="63"/>
        <end position="66"/>
    </location>
</feature>
<evidence type="ECO:0000313" key="14">
    <source>
        <dbReference type="Proteomes" id="UP000324194"/>
    </source>
</evidence>
<evidence type="ECO:0000313" key="13">
    <source>
        <dbReference type="EMBL" id="VVC75815.1"/>
    </source>
</evidence>
<dbReference type="NCBIfam" id="TIGR00436">
    <property type="entry name" value="era"/>
    <property type="match status" value="1"/>
</dbReference>
<proteinExistence type="inferred from homology"/>
<feature type="domain" description="Era-type G" evidence="12">
    <location>
        <begin position="8"/>
        <end position="176"/>
    </location>
</feature>
<accession>A0A5E4PGV6</accession>
<evidence type="ECO:0000259" key="11">
    <source>
        <dbReference type="PROSITE" id="PS50823"/>
    </source>
</evidence>
<dbReference type="InterPro" id="IPR015946">
    <property type="entry name" value="KH_dom-like_a/b"/>
</dbReference>
<dbReference type="AlphaFoldDB" id="A0A5E4PGV6"/>
<gene>
    <name evidence="8 13" type="primary">era</name>
    <name evidence="13" type="ORF">AQUSIP_11120</name>
</gene>
<dbReference type="InterPro" id="IPR005225">
    <property type="entry name" value="Small_GTP-bd"/>
</dbReference>
<protein>
    <recommendedName>
        <fullName evidence="2 8">GTPase Era</fullName>
    </recommendedName>
</protein>
<dbReference type="GO" id="GO:0005829">
    <property type="term" value="C:cytosol"/>
    <property type="evidence" value="ECO:0007669"/>
    <property type="project" value="TreeGrafter"/>
</dbReference>
<feature type="binding site" evidence="8">
    <location>
        <begin position="125"/>
        <end position="128"/>
    </location>
    <ligand>
        <name>GTP</name>
        <dbReference type="ChEBI" id="CHEBI:37565"/>
    </ligand>
</feature>
<dbReference type="InterPro" id="IPR006073">
    <property type="entry name" value="GTP-bd"/>
</dbReference>
<dbReference type="SUPFAM" id="SSF54814">
    <property type="entry name" value="Prokaryotic type KH domain (KH-domain type II)"/>
    <property type="match status" value="1"/>
</dbReference>
<dbReference type="GO" id="GO:0070181">
    <property type="term" value="F:small ribosomal subunit rRNA binding"/>
    <property type="evidence" value="ECO:0007669"/>
    <property type="project" value="UniProtKB-UniRule"/>
</dbReference>
<evidence type="ECO:0000256" key="1">
    <source>
        <dbReference type="ARBA" id="ARBA00007921"/>
    </source>
</evidence>
<keyword evidence="8" id="KW-1003">Cell membrane</keyword>
<feature type="region of interest" description="G5" evidence="9">
    <location>
        <begin position="155"/>
        <end position="157"/>
    </location>
</feature>
<feature type="region of interest" description="G2" evidence="9">
    <location>
        <begin position="42"/>
        <end position="46"/>
    </location>
</feature>
<feature type="binding site" evidence="8">
    <location>
        <begin position="16"/>
        <end position="23"/>
    </location>
    <ligand>
        <name>GTP</name>
        <dbReference type="ChEBI" id="CHEBI:37565"/>
    </ligand>
</feature>
<dbReference type="CDD" id="cd04163">
    <property type="entry name" value="Era"/>
    <property type="match status" value="1"/>
</dbReference>
<evidence type="ECO:0000256" key="3">
    <source>
        <dbReference type="ARBA" id="ARBA00022490"/>
    </source>
</evidence>
<dbReference type="EMBL" id="LR699119">
    <property type="protein sequence ID" value="VVC75815.1"/>
    <property type="molecule type" value="Genomic_DNA"/>
</dbReference>
<comment type="similarity">
    <text evidence="1 8 9 10">Belongs to the TRAFAC class TrmE-Era-EngA-EngB-Septin-like GTPase superfamily. Era GTPase family.</text>
</comment>
<evidence type="ECO:0000256" key="10">
    <source>
        <dbReference type="RuleBase" id="RU003761"/>
    </source>
</evidence>
<feature type="region of interest" description="G4" evidence="9">
    <location>
        <begin position="125"/>
        <end position="128"/>
    </location>
</feature>
<dbReference type="InterPro" id="IPR027417">
    <property type="entry name" value="P-loop_NTPase"/>
</dbReference>
<dbReference type="PRINTS" id="PR00326">
    <property type="entry name" value="GTP1OBG"/>
</dbReference>
<organism evidence="13 14">
    <name type="scientific">Aquicella siphonis</name>
    <dbReference type="NCBI Taxonomy" id="254247"/>
    <lineage>
        <taxon>Bacteria</taxon>
        <taxon>Pseudomonadati</taxon>
        <taxon>Pseudomonadota</taxon>
        <taxon>Gammaproteobacteria</taxon>
        <taxon>Legionellales</taxon>
        <taxon>Coxiellaceae</taxon>
        <taxon>Aquicella</taxon>
    </lineage>
</organism>
<keyword evidence="14" id="KW-1185">Reference proteome</keyword>
<keyword evidence="8" id="KW-0699">rRNA-binding</keyword>
<dbReference type="OrthoDB" id="9805918at2"/>
<keyword evidence="5 8" id="KW-0547">Nucleotide-binding</keyword>
<dbReference type="NCBIfam" id="NF000908">
    <property type="entry name" value="PRK00089.1"/>
    <property type="match status" value="1"/>
</dbReference>
<feature type="domain" description="KH type-2" evidence="11">
    <location>
        <begin position="199"/>
        <end position="283"/>
    </location>
</feature>
<dbReference type="InterPro" id="IPR004044">
    <property type="entry name" value="KH_dom_type_2"/>
</dbReference>
<reference evidence="13 14" key="1">
    <citation type="submission" date="2019-08" db="EMBL/GenBank/DDBJ databases">
        <authorList>
            <person name="Guy L."/>
        </authorList>
    </citation>
    <scope>NUCLEOTIDE SEQUENCE [LARGE SCALE GENOMIC DNA]</scope>
    <source>
        <strain evidence="13 14">SGT-108</strain>
    </source>
</reference>
<dbReference type="CDD" id="cd22534">
    <property type="entry name" value="KH-II_Era"/>
    <property type="match status" value="1"/>
</dbReference>
<dbReference type="KEGG" id="asip:AQUSIP_11120"/>
<dbReference type="SUPFAM" id="SSF52540">
    <property type="entry name" value="P-loop containing nucleoside triphosphate hydrolases"/>
    <property type="match status" value="1"/>
</dbReference>
<dbReference type="Gene3D" id="3.40.50.300">
    <property type="entry name" value="P-loop containing nucleotide triphosphate hydrolases"/>
    <property type="match status" value="1"/>
</dbReference>
<comment type="subcellular location">
    <subcellularLocation>
        <location evidence="8">Cytoplasm</location>
    </subcellularLocation>
    <subcellularLocation>
        <location evidence="8">Cell membrane</location>
        <topology evidence="8">Peripheral membrane protein</topology>
    </subcellularLocation>
</comment>
<evidence type="ECO:0000256" key="9">
    <source>
        <dbReference type="PROSITE-ProRule" id="PRU01050"/>
    </source>
</evidence>
<dbReference type="RefSeq" id="WP_148339090.1">
    <property type="nucleotide sequence ID" value="NZ_LR699119.1"/>
</dbReference>
<evidence type="ECO:0000256" key="6">
    <source>
        <dbReference type="ARBA" id="ARBA00022884"/>
    </source>
</evidence>
<dbReference type="GO" id="GO:0005886">
    <property type="term" value="C:plasma membrane"/>
    <property type="evidence" value="ECO:0007669"/>
    <property type="project" value="UniProtKB-SubCell"/>
</dbReference>
<keyword evidence="8" id="KW-0472">Membrane</keyword>
<comment type="subunit">
    <text evidence="8">Monomer.</text>
</comment>
<dbReference type="GO" id="GO:0003924">
    <property type="term" value="F:GTPase activity"/>
    <property type="evidence" value="ECO:0007669"/>
    <property type="project" value="UniProtKB-UniRule"/>
</dbReference>
<dbReference type="Pfam" id="PF01926">
    <property type="entry name" value="MMR_HSR1"/>
    <property type="match status" value="1"/>
</dbReference>
<dbReference type="FunFam" id="3.40.50.300:FF:000094">
    <property type="entry name" value="GTPase Era"/>
    <property type="match status" value="1"/>
</dbReference>
<dbReference type="GO" id="GO:0000028">
    <property type="term" value="P:ribosomal small subunit assembly"/>
    <property type="evidence" value="ECO:0007669"/>
    <property type="project" value="TreeGrafter"/>
</dbReference>
<evidence type="ECO:0000256" key="2">
    <source>
        <dbReference type="ARBA" id="ARBA00020484"/>
    </source>
</evidence>
<feature type="binding site" evidence="8">
    <location>
        <begin position="63"/>
        <end position="67"/>
    </location>
    <ligand>
        <name>GTP</name>
        <dbReference type="ChEBI" id="CHEBI:37565"/>
    </ligand>
</feature>
<evidence type="ECO:0000256" key="7">
    <source>
        <dbReference type="ARBA" id="ARBA00023134"/>
    </source>
</evidence>
<evidence type="ECO:0000259" key="12">
    <source>
        <dbReference type="PROSITE" id="PS51713"/>
    </source>
</evidence>
<dbReference type="GO" id="GO:0005525">
    <property type="term" value="F:GTP binding"/>
    <property type="evidence" value="ECO:0007669"/>
    <property type="project" value="UniProtKB-UniRule"/>
</dbReference>
<dbReference type="Pfam" id="PF07650">
    <property type="entry name" value="KH_2"/>
    <property type="match status" value="1"/>
</dbReference>
<evidence type="ECO:0000256" key="5">
    <source>
        <dbReference type="ARBA" id="ARBA00022741"/>
    </source>
</evidence>
<evidence type="ECO:0000256" key="8">
    <source>
        <dbReference type="HAMAP-Rule" id="MF_00367"/>
    </source>
</evidence>
<dbReference type="Proteomes" id="UP000324194">
    <property type="component" value="Chromosome 1"/>
</dbReference>
<feature type="region of interest" description="G1" evidence="9">
    <location>
        <begin position="16"/>
        <end position="23"/>
    </location>
</feature>
<comment type="function">
    <text evidence="8">An essential GTPase that binds both GDP and GTP, with rapid nucleotide exchange. Plays a role in 16S rRNA processing and 30S ribosomal subunit biogenesis and possibly also in cell cycle regulation and energy metabolism.</text>
</comment>
<evidence type="ECO:0000256" key="4">
    <source>
        <dbReference type="ARBA" id="ARBA00022517"/>
    </source>
</evidence>
<dbReference type="FunFam" id="3.30.300.20:FF:000003">
    <property type="entry name" value="GTPase Era"/>
    <property type="match status" value="1"/>
</dbReference>
<keyword evidence="6 8" id="KW-0694">RNA-binding</keyword>
<keyword evidence="7 8" id="KW-0342">GTP-binding</keyword>
<sequence>MGEANIKKSGFVAIIGRPNVGKSTLLNCLVGEKVSITSPKPQTTRWQILGIKIFHQAQIIYIDTPGLHRDEKRAMNRYMNRIANAVILDADVIVFMVDATSWRGEDEMVLKKLQQSEKPVILAINKVDLLKDKSDLLPLIDQLKDKFHFTHIIPLSAMARDNTEHLEVEIAKLLPEGPQLYPDEQVTDKSMRFQVAEIIREKLIHATEEELPYTTTVEIEQFQPGEKLTEIGAIIWVERQGQKIIIIGKKGARLKKVGMQARREIEKRLGQKVFLRLWVKVKENWTDDDKALRSLGYE</sequence>
<keyword evidence="3 8" id="KW-0963">Cytoplasm</keyword>
<name>A0A5E4PGV6_9COXI</name>
<dbReference type="GO" id="GO:0043024">
    <property type="term" value="F:ribosomal small subunit binding"/>
    <property type="evidence" value="ECO:0007669"/>
    <property type="project" value="TreeGrafter"/>
</dbReference>
<dbReference type="PANTHER" id="PTHR42698">
    <property type="entry name" value="GTPASE ERA"/>
    <property type="match status" value="1"/>
</dbReference>
<dbReference type="InterPro" id="IPR005662">
    <property type="entry name" value="GTPase_Era-like"/>
</dbReference>
<dbReference type="InterPro" id="IPR009019">
    <property type="entry name" value="KH_sf_prok-type"/>
</dbReference>
<dbReference type="Gene3D" id="3.30.300.20">
    <property type="match status" value="1"/>
</dbReference>
<dbReference type="HAMAP" id="MF_00367">
    <property type="entry name" value="GTPase_Era"/>
    <property type="match status" value="1"/>
</dbReference>
<dbReference type="PROSITE" id="PS50823">
    <property type="entry name" value="KH_TYPE_2"/>
    <property type="match status" value="1"/>
</dbReference>
<dbReference type="NCBIfam" id="TIGR00231">
    <property type="entry name" value="small_GTP"/>
    <property type="match status" value="1"/>
</dbReference>
<dbReference type="PROSITE" id="PS51713">
    <property type="entry name" value="G_ERA"/>
    <property type="match status" value="1"/>
</dbReference>
<dbReference type="PANTHER" id="PTHR42698:SF1">
    <property type="entry name" value="GTPASE ERA, MITOCHONDRIAL"/>
    <property type="match status" value="1"/>
</dbReference>
<keyword evidence="4 8" id="KW-0690">Ribosome biogenesis</keyword>
<dbReference type="InterPro" id="IPR030388">
    <property type="entry name" value="G_ERA_dom"/>
</dbReference>